<accession>A0ABQ9AFG6</accession>
<proteinExistence type="predicted"/>
<feature type="domain" description="LTI65/LTI78 NYQTKV repeat" evidence="2">
    <location>
        <begin position="150"/>
        <end position="192"/>
    </location>
</feature>
<dbReference type="PANTHER" id="PTHR33836">
    <property type="entry name" value="LOW-TEMPERATURE-INDUCED 65 KDA PROTEIN-RELATED"/>
    <property type="match status" value="1"/>
</dbReference>
<evidence type="ECO:0000313" key="5">
    <source>
        <dbReference type="Proteomes" id="UP001141253"/>
    </source>
</evidence>
<dbReference type="Pfam" id="PF23403">
    <property type="entry name" value="LTI65_LTI78_N"/>
    <property type="match status" value="1"/>
</dbReference>
<dbReference type="InterPro" id="IPR057058">
    <property type="entry name" value="LTI65_LTI78_NYQTKV"/>
</dbReference>
<evidence type="ECO:0000256" key="1">
    <source>
        <dbReference type="SAM" id="MobiDB-lite"/>
    </source>
</evidence>
<comment type="caution">
    <text evidence="4">The sequence shown here is derived from an EMBL/GenBank/DDBJ whole genome shotgun (WGS) entry which is preliminary data.</text>
</comment>
<evidence type="ECO:0000259" key="2">
    <source>
        <dbReference type="Pfam" id="PF23402"/>
    </source>
</evidence>
<keyword evidence="5" id="KW-1185">Reference proteome</keyword>
<organism evidence="4 5">
    <name type="scientific">Salix suchowensis</name>
    <dbReference type="NCBI Taxonomy" id="1278906"/>
    <lineage>
        <taxon>Eukaryota</taxon>
        <taxon>Viridiplantae</taxon>
        <taxon>Streptophyta</taxon>
        <taxon>Embryophyta</taxon>
        <taxon>Tracheophyta</taxon>
        <taxon>Spermatophyta</taxon>
        <taxon>Magnoliopsida</taxon>
        <taxon>eudicotyledons</taxon>
        <taxon>Gunneridae</taxon>
        <taxon>Pentapetalae</taxon>
        <taxon>rosids</taxon>
        <taxon>fabids</taxon>
        <taxon>Malpighiales</taxon>
        <taxon>Salicaceae</taxon>
        <taxon>Saliceae</taxon>
        <taxon>Salix</taxon>
    </lineage>
</organism>
<feature type="region of interest" description="Disordered" evidence="1">
    <location>
        <begin position="132"/>
        <end position="195"/>
    </location>
</feature>
<feature type="region of interest" description="Disordered" evidence="1">
    <location>
        <begin position="1"/>
        <end position="119"/>
    </location>
</feature>
<evidence type="ECO:0000313" key="4">
    <source>
        <dbReference type="EMBL" id="KAJ6339178.1"/>
    </source>
</evidence>
<gene>
    <name evidence="4" type="ORF">OIU77_007185</name>
</gene>
<dbReference type="Proteomes" id="UP001141253">
    <property type="component" value="Chromosome 15W"/>
</dbReference>
<dbReference type="PANTHER" id="PTHR33836:SF1">
    <property type="entry name" value="LOW-TEMPERATURE-INDUCED 65 KDA PROTEIN-RELATED"/>
    <property type="match status" value="1"/>
</dbReference>
<dbReference type="InterPro" id="IPR037491">
    <property type="entry name" value="LTI78/LTI65"/>
</dbReference>
<feature type="domain" description="LTI65/LTI78 N-terminal" evidence="3">
    <location>
        <begin position="31"/>
        <end position="102"/>
    </location>
</feature>
<sequence>MESRMALPNGVHDHDHGPNNVGLHPEGEDEHRHEKKSVLKKVKDKAKKLKEKVLHGHGQNEHQEVHEPDDHDLYEEDGEEGAEMVEDPEVHGPSGYGSASLRKLNPWTRREEEDELAPPKVLLERTDAIKEVPHAPVNSPASIFPADPVKGLEEDPHAPKDRLVDRAPSNYQTKVTDPAGSGGKEAGITPNAPVF</sequence>
<dbReference type="EMBL" id="JAPFFI010000020">
    <property type="protein sequence ID" value="KAJ6339178.1"/>
    <property type="molecule type" value="Genomic_DNA"/>
</dbReference>
<reference evidence="4" key="2">
    <citation type="journal article" date="2023" name="Int. J. Mol. Sci.">
        <title>De Novo Assembly and Annotation of 11 Diverse Shrub Willow (Salix) Genomes Reveals Novel Gene Organization in Sex-Linked Regions.</title>
        <authorList>
            <person name="Hyden B."/>
            <person name="Feng K."/>
            <person name="Yates T.B."/>
            <person name="Jawdy S."/>
            <person name="Cereghino C."/>
            <person name="Smart L.B."/>
            <person name="Muchero W."/>
        </authorList>
    </citation>
    <scope>NUCLEOTIDE SEQUENCE</scope>
    <source>
        <tissue evidence="4">Shoot tip</tissue>
    </source>
</reference>
<feature type="compositionally biased region" description="Basic and acidic residues" evidence="1">
    <location>
        <begin position="150"/>
        <end position="165"/>
    </location>
</feature>
<dbReference type="Pfam" id="PF23402">
    <property type="entry name" value="LTI65_LTI78_NYQTKV"/>
    <property type="match status" value="1"/>
</dbReference>
<evidence type="ECO:0000259" key="3">
    <source>
        <dbReference type="Pfam" id="PF23403"/>
    </source>
</evidence>
<feature type="compositionally biased region" description="Acidic residues" evidence="1">
    <location>
        <begin position="72"/>
        <end position="87"/>
    </location>
</feature>
<name>A0ABQ9AFG6_9ROSI</name>
<reference evidence="4" key="1">
    <citation type="submission" date="2022-10" db="EMBL/GenBank/DDBJ databases">
        <authorList>
            <person name="Hyden B.L."/>
            <person name="Feng K."/>
            <person name="Yates T."/>
            <person name="Jawdy S."/>
            <person name="Smart L.B."/>
            <person name="Muchero W."/>
        </authorList>
    </citation>
    <scope>NUCLEOTIDE SEQUENCE</scope>
    <source>
        <tissue evidence="4">Shoot tip</tissue>
    </source>
</reference>
<protein>
    <submittedName>
        <fullName evidence="4">Uncharacterized protein</fullName>
    </submittedName>
</protein>
<dbReference type="InterPro" id="IPR056605">
    <property type="entry name" value="LTI65_LTI78_N"/>
</dbReference>
<feature type="compositionally biased region" description="Basic and acidic residues" evidence="1">
    <location>
        <begin position="51"/>
        <end position="71"/>
    </location>
</feature>
<feature type="compositionally biased region" description="Basic residues" evidence="1">
    <location>
        <begin position="33"/>
        <end position="50"/>
    </location>
</feature>